<dbReference type="SUPFAM" id="SSF58104">
    <property type="entry name" value="Methyl-accepting chemotaxis protein (MCP) signaling domain"/>
    <property type="match status" value="1"/>
</dbReference>
<dbReference type="Gene3D" id="3.30.450.20">
    <property type="entry name" value="PAS domain"/>
    <property type="match status" value="2"/>
</dbReference>
<dbReference type="Gene3D" id="6.10.340.10">
    <property type="match status" value="1"/>
</dbReference>
<feature type="domain" description="Methyl-accepting transducer" evidence="11">
    <location>
        <begin position="433"/>
        <end position="662"/>
    </location>
</feature>
<dbReference type="EMBL" id="CP042817">
    <property type="protein sequence ID" value="QEJ98338.1"/>
    <property type="molecule type" value="Genomic_DNA"/>
</dbReference>
<keyword evidence="3" id="KW-0145">Chemotaxis</keyword>
<dbReference type="Pfam" id="PF00672">
    <property type="entry name" value="HAMP"/>
    <property type="match status" value="1"/>
</dbReference>
<dbReference type="PROSITE" id="PS50111">
    <property type="entry name" value="CHEMOTAXIS_TRANSDUC_2"/>
    <property type="match status" value="1"/>
</dbReference>
<dbReference type="GO" id="GO:0006935">
    <property type="term" value="P:chemotaxis"/>
    <property type="evidence" value="ECO:0007669"/>
    <property type="project" value="UniProtKB-KW"/>
</dbReference>
<dbReference type="RefSeq" id="WP_024753499.1">
    <property type="nucleotide sequence ID" value="NZ_CP042817.1"/>
</dbReference>
<keyword evidence="7 9" id="KW-0807">Transducer</keyword>
<evidence type="ECO:0000256" key="8">
    <source>
        <dbReference type="ARBA" id="ARBA00029447"/>
    </source>
</evidence>
<dbReference type="AlphaFoldDB" id="A0AAE6M793"/>
<keyword evidence="2" id="KW-1003">Cell membrane</keyword>
<evidence type="ECO:0000256" key="10">
    <source>
        <dbReference type="SAM" id="Phobius"/>
    </source>
</evidence>
<dbReference type="Proteomes" id="UP000323594">
    <property type="component" value="Chromosome"/>
</dbReference>
<accession>A0AAE6M793</accession>
<dbReference type="GO" id="GO:0004888">
    <property type="term" value="F:transmembrane signaling receptor activity"/>
    <property type="evidence" value="ECO:0007669"/>
    <property type="project" value="InterPro"/>
</dbReference>
<dbReference type="SMART" id="SM00283">
    <property type="entry name" value="MA"/>
    <property type="match status" value="1"/>
</dbReference>
<feature type="transmembrane region" description="Helical" evidence="10">
    <location>
        <begin position="12"/>
        <end position="34"/>
    </location>
</feature>
<dbReference type="GO" id="GO:0005886">
    <property type="term" value="C:plasma membrane"/>
    <property type="evidence" value="ECO:0007669"/>
    <property type="project" value="UniProtKB-SubCell"/>
</dbReference>
<dbReference type="SMART" id="SM00304">
    <property type="entry name" value="HAMP"/>
    <property type="match status" value="1"/>
</dbReference>
<comment type="similarity">
    <text evidence="8">Belongs to the methyl-accepting chemotaxis (MCP) protein family.</text>
</comment>
<organism evidence="13 14">
    <name type="scientific">Treponema phagedenis</name>
    <dbReference type="NCBI Taxonomy" id="162"/>
    <lineage>
        <taxon>Bacteria</taxon>
        <taxon>Pseudomonadati</taxon>
        <taxon>Spirochaetota</taxon>
        <taxon>Spirochaetia</taxon>
        <taxon>Spirochaetales</taxon>
        <taxon>Treponemataceae</taxon>
        <taxon>Treponema</taxon>
    </lineage>
</organism>
<dbReference type="Pfam" id="PF00015">
    <property type="entry name" value="MCPsignal"/>
    <property type="match status" value="1"/>
</dbReference>
<dbReference type="InterPro" id="IPR004089">
    <property type="entry name" value="MCPsignal_dom"/>
</dbReference>
<evidence type="ECO:0000256" key="9">
    <source>
        <dbReference type="PROSITE-ProRule" id="PRU00284"/>
    </source>
</evidence>
<dbReference type="GO" id="GO:0007165">
    <property type="term" value="P:signal transduction"/>
    <property type="evidence" value="ECO:0007669"/>
    <property type="project" value="UniProtKB-KW"/>
</dbReference>
<dbReference type="Gene3D" id="1.10.287.950">
    <property type="entry name" value="Methyl-accepting chemotaxis protein"/>
    <property type="match status" value="1"/>
</dbReference>
<dbReference type="PRINTS" id="PR00260">
    <property type="entry name" value="CHEMTRNSDUCR"/>
</dbReference>
<dbReference type="PANTHER" id="PTHR32089:SF112">
    <property type="entry name" value="LYSOZYME-LIKE PROTEIN-RELATED"/>
    <property type="match status" value="1"/>
</dbReference>
<evidence type="ECO:0000256" key="3">
    <source>
        <dbReference type="ARBA" id="ARBA00022500"/>
    </source>
</evidence>
<dbReference type="PANTHER" id="PTHR32089">
    <property type="entry name" value="METHYL-ACCEPTING CHEMOTAXIS PROTEIN MCPB"/>
    <property type="match status" value="1"/>
</dbReference>
<reference evidence="13 14" key="1">
    <citation type="submission" date="2019-08" db="EMBL/GenBank/DDBJ databases">
        <authorList>
            <person name="Kuhnert P."/>
        </authorList>
    </citation>
    <scope>NUCLEOTIDE SEQUENCE [LARGE SCALE GENOMIC DNA]</scope>
    <source>
        <strain evidence="13 14">B36.5</strain>
    </source>
</reference>
<dbReference type="InterPro" id="IPR003660">
    <property type="entry name" value="HAMP_dom"/>
</dbReference>
<gene>
    <name evidence="13" type="ORF">FUT82_10240</name>
</gene>
<evidence type="ECO:0000256" key="2">
    <source>
        <dbReference type="ARBA" id="ARBA00022475"/>
    </source>
</evidence>
<evidence type="ECO:0000256" key="6">
    <source>
        <dbReference type="ARBA" id="ARBA00023136"/>
    </source>
</evidence>
<evidence type="ECO:0000259" key="11">
    <source>
        <dbReference type="PROSITE" id="PS50111"/>
    </source>
</evidence>
<feature type="domain" description="HAMP" evidence="12">
    <location>
        <begin position="332"/>
        <end position="386"/>
    </location>
</feature>
<feature type="transmembrane region" description="Helical" evidence="10">
    <location>
        <begin position="311"/>
        <end position="329"/>
    </location>
</feature>
<evidence type="ECO:0000259" key="12">
    <source>
        <dbReference type="PROSITE" id="PS50885"/>
    </source>
</evidence>
<dbReference type="InterPro" id="IPR033479">
    <property type="entry name" value="dCache_1"/>
</dbReference>
<dbReference type="Pfam" id="PF02743">
    <property type="entry name" value="dCache_1"/>
    <property type="match status" value="1"/>
</dbReference>
<name>A0AAE6M793_TREPH</name>
<keyword evidence="4 10" id="KW-0812">Transmembrane</keyword>
<evidence type="ECO:0000256" key="5">
    <source>
        <dbReference type="ARBA" id="ARBA00022989"/>
    </source>
</evidence>
<evidence type="ECO:0000256" key="1">
    <source>
        <dbReference type="ARBA" id="ARBA00004651"/>
    </source>
</evidence>
<evidence type="ECO:0000256" key="4">
    <source>
        <dbReference type="ARBA" id="ARBA00022692"/>
    </source>
</evidence>
<comment type="subcellular location">
    <subcellularLocation>
        <location evidence="1">Cell membrane</location>
        <topology evidence="1">Multi-pass membrane protein</topology>
    </subcellularLocation>
</comment>
<keyword evidence="5 10" id="KW-1133">Transmembrane helix</keyword>
<dbReference type="InterPro" id="IPR004090">
    <property type="entry name" value="Chemotax_Me-accpt_rcpt"/>
</dbReference>
<sequence>MFNEKKQFGLQLKLIISFIALAVFSLLFFAVIVYSKNLGFFKEQVQYSANVYLKNIDKLLTKYFSGIEYTINTFTSLDTIRSHSADITSYKDLKTAAGISKMQPKKGSYEDSVFRICEQFKITNPFFIGVAFATEHNGGFIQYPPVDRKDGYDSRTRSWYKMGKTNIGKVSSLDAYQTSAGKKVITIVKSVQNSSGQFKGVATFDIDLNDLSLLFKNEGEEDIKIILADKKGTVVINNIDSEAIFKSVSELGIDELKNYTYTDAISFDKVINGISYSVITKPIHAGLVDMGSIILIPKTNFIANIKNLQRVFLFALGVSFVITAVISSFTSKHITKPLREVAELLKNISEGEGNLTVSLNMRGSDEIAVLAQSFDKTMAKIRAVITSVSDECKNLRSVGENLSANVIETANAVEQISSNINEVKNKTEGQTDSAANTSLSVTEIIKTMQELDNSIENQSSGVSESFSAIEEMIANIRSIGTILEENNIVIEELYKNVTTGTEDAGKANTIALQIAEKSDALMQANAVIQNISAQTNLLAMNAAIEAAHAGAAGKGFAVVASEIRKLAEDANTQGKQIGALLKESTEIIGDLTGAVKTAELIFTQVYNLTGKILDRESAVLSAMHEQEVGSREVLSAIRDINKVTADVKLYVKKVLSEGDQISNEMHKLNDLTQVIASSIHEMAAGTGQITESVNDVRTITQSNQNCIQILTAEVNKFKI</sequence>
<evidence type="ECO:0000256" key="7">
    <source>
        <dbReference type="ARBA" id="ARBA00023224"/>
    </source>
</evidence>
<dbReference type="PROSITE" id="PS50885">
    <property type="entry name" value="HAMP"/>
    <property type="match status" value="1"/>
</dbReference>
<proteinExistence type="inferred from homology"/>
<dbReference type="CDD" id="cd06225">
    <property type="entry name" value="HAMP"/>
    <property type="match status" value="1"/>
</dbReference>
<protein>
    <submittedName>
        <fullName evidence="13">Methyl-accepting chemotaxis protein</fullName>
    </submittedName>
</protein>
<evidence type="ECO:0000313" key="14">
    <source>
        <dbReference type="Proteomes" id="UP000323594"/>
    </source>
</evidence>
<evidence type="ECO:0000313" key="13">
    <source>
        <dbReference type="EMBL" id="QEJ98338.1"/>
    </source>
</evidence>
<keyword evidence="6 10" id="KW-0472">Membrane</keyword>